<feature type="signal peptide" evidence="7">
    <location>
        <begin position="1"/>
        <end position="16"/>
    </location>
</feature>
<dbReference type="PROSITE" id="PS51484">
    <property type="entry name" value="G8"/>
    <property type="match status" value="2"/>
</dbReference>
<keyword evidence="6" id="KW-0175">Coiled coil</keyword>
<evidence type="ECO:0000313" key="9">
    <source>
        <dbReference type="EMBL" id="KAK3879633.1"/>
    </source>
</evidence>
<dbReference type="Gene3D" id="2.60.40.420">
    <property type="entry name" value="Cupredoxins - blue copper proteins"/>
    <property type="match status" value="1"/>
</dbReference>
<feature type="coiled-coil region" evidence="6">
    <location>
        <begin position="4303"/>
        <end position="4330"/>
    </location>
</feature>
<dbReference type="Pfam" id="PF01833">
    <property type="entry name" value="TIG"/>
    <property type="match status" value="10"/>
</dbReference>
<keyword evidence="3 7" id="KW-0732">Signal</keyword>
<comment type="subcellular location">
    <subcellularLocation>
        <location evidence="1">Membrane</location>
    </subcellularLocation>
</comment>
<keyword evidence="5" id="KW-0325">Glycoprotein</keyword>
<keyword evidence="10" id="KW-1185">Reference proteome</keyword>
<dbReference type="Pfam" id="PF24606">
    <property type="entry name" value="CEMIP_beta-hel"/>
    <property type="match status" value="2"/>
</dbReference>
<dbReference type="EMBL" id="JAWQEG010001418">
    <property type="protein sequence ID" value="KAK3879633.1"/>
    <property type="molecule type" value="Genomic_DNA"/>
</dbReference>
<dbReference type="SMART" id="SM01225">
    <property type="entry name" value="G8"/>
    <property type="match status" value="2"/>
</dbReference>
<dbReference type="InterPro" id="IPR012334">
    <property type="entry name" value="Pectin_lyas_fold"/>
</dbReference>
<evidence type="ECO:0000256" key="5">
    <source>
        <dbReference type="ARBA" id="ARBA00023180"/>
    </source>
</evidence>
<dbReference type="Proteomes" id="UP001286313">
    <property type="component" value="Unassembled WGS sequence"/>
</dbReference>
<dbReference type="GO" id="GO:0016020">
    <property type="term" value="C:membrane"/>
    <property type="evidence" value="ECO:0007669"/>
    <property type="project" value="UniProtKB-SubCell"/>
</dbReference>
<dbReference type="InterPro" id="IPR008972">
    <property type="entry name" value="Cupredoxin"/>
</dbReference>
<keyword evidence="2" id="KW-0812">Transmembrane</keyword>
<dbReference type="InterPro" id="IPR019316">
    <property type="entry name" value="G8_domain"/>
</dbReference>
<feature type="domain" description="G8" evidence="8">
    <location>
        <begin position="2139"/>
        <end position="2262"/>
    </location>
</feature>
<dbReference type="SMART" id="SM00429">
    <property type="entry name" value="IPT"/>
    <property type="match status" value="10"/>
</dbReference>
<dbReference type="PANTHER" id="PTHR46769:SF2">
    <property type="entry name" value="FIBROCYSTIN-L ISOFORM 2 PRECURSOR-RELATED"/>
    <property type="match status" value="1"/>
</dbReference>
<sequence length="4411" mass="479456">MGIVILLAALMWGFSSDQFNHFDSGKGNKVQLVNAVDTIDCPVIRYLTNENKIVCTVGPRTNTNGPEVYQIKVWSDGVEAAGYQDVRFIWWLAPKIQFVTPMFARTGSRVSYSGWFQTDKLDQINTEDTEESPTGSKRITKVYMGRVLCKMYESASNTTLYGTLTDRELTCQPETVYIGPMNASMYVTDAGPSVNDKWGLYVNSKDIMYQHHTYAVVESVSPSTSSSNGGALLTITGQGFAKNTTQVDVGGAACEVKDVTNTEITCITPSQDLTAPGSGEMGLLFELWRGEHFNDIENEAKWAALNSSHSSYEASVTFEMSHTVQIDSPSVGKYRGYLHVGHDGLYTLHPSHFDHHRLYVANDGNTDNMTYHSWDEKFTLYKDTPAYFEIRFRITGNLTFFLVLRDYNSKFTYSQARHGLNEKHRVTINPSEQSEKHRFTVTGPSTMAKIYINGFSSDLVNISDPEEVLGAVKGLTEQQCMLNGDDPKFMFTCSYERDETFPPGTAGTTREHVEPFCGRRVREARISDGQIYRDDAKGALDANEYPYVCFALKGDVDTEMKVRFFWKDSNKKDRYDTITFTHNKAYSSNRWTYACHNLITVAKNSWISDHGYTEGSTLDILRVYAPVQTDPLARVYIDEFTFSSEDITVVQMRPSALKSSSSILVSNVQVSVSADGSYTIKFYTGNCQSGFPLLGVYTGQANSSWPSALESATSETYDLGGGSEVTVTRTDTATGPVQGTWDLHIQDKVLQGIRPDIEGDKLAVMLNTLMGVNNGFRVSDRRGCDYFYWDIEWLTDPGRKELGTVDDTNLVFDGDSVTTSVSRIYEGQVYHYPITPDFVTAYTDQSKVVVRVNGYTAACEGQCDISFDDSNLPTLTSVNGNTGAEGLHTLTVTGSGFTATDTADYTVTVGGKDCTVTSVTATQVVCTVVLTAGSYQVGVSMQPYGSATTTLTYNVNLSVTSVSPTTGGTGGYYELTVAGQGFLDLADMTSQDEVTVGGAVCQVVASMYSEVKCIVPPGTSGTVSVSVEYNGKTATLSNAFTYDSSLSASLTSVSPTSLSALGGEELTITGSNFGSDVGSVTLEGETDVPCNVSSWSDTSITCTTPTLTPQAYTVWVSNDQGRASQPSGGAVTVTVVLKVTGTSTTQGSVKGGTLLALRGQGFGTDCSLLEVRLGSRGDMCQVQECTDTSLTCQVQLVSKNHIIHNTGADSAVGVSWQPSSVEVREGDTVTWVWQQGDNQITHNVFQSVSPTDNSFNGVGFYSGSPTPSGAFQVEFNHESTVYFAGDPTQGTTLSGQITVMRPGQEAYPIQVILGGIAATYEPDNIDATLSVSGCPTLVEGPLDGCNLTSPTTTPTGLSFTTHTCLTPSLTQITASATESLPGLRGIQVRGGATLTLTGSGFGDATCQHLVSVGGAGCSVTSATTDTVTCDLDDLANLVPSKPFPVRVVVLNRGEATVDITNYETDGQVVVVPVVTDFTPRQGSVAGGTTVTFTGTGLNSDNGVLVYMGSASCTVQSVTASSVTCVTSPLAESVVMATVSVAGVSAVMDMSDKNYNYTESATPTITSLSVSATTFTISGTNFGTDSSKVTITLVPSNAGKKRSLEEELEEEEEEMEVSVEEQDELFEDEDWFEHAQMAERMMSMRREESELMEETYGPHTIHERHIPKLQTRQHSHMSDDVVEFWGKLTGTEARSFHETRKLGVWRVGGSALRRKCIECIEEEEGEMVREKRQTNDNTVSCTVTSTTDSEIQCDAPEASAGSYTAVVNIEGSGNAAVVGSNQVTAVPVISNFSPTEGSTNGGSVITITGSAFDPSDVTVTIGSVSCDVMSATTTSITCQTMTHEAATLTVKVMSGGEEGTATNSYTYSVDKTPVLTSLSSTTVSYPSSLTVTGTNLMPSSADPQVLIDGLQCSVTSASATSVTCDVPDHVGGDHSIVVRDTTYGDSNSLTITYTFTLTSVSPSTGGFGGTSVTLSGEGFDPTGNSSVTFCGVPCSPITSSSSSQIQCTAPPTSPGGSNSQVCDVTVTNPDGSEATLSSGFTYDAALTPAVTSVTPTRGGTAGGTSITITGTGFADSGNTVTIGGSDCVVDSESSTSITCTTQPHQGPGQFPVQVNVPAKGFATTDENGEFFYIDRWSSVYTWGGEAVPSTGQLVVVDNGQTLLLDQSTDVLKMLLIKGGHVIFDRDATEEIILRAEYILIVEGGSLSIGSEEEPFLGQAVIELYGSHKSIELPYYGSKVLAVREGGLDLHGAHIPITWTHLATPASPGDTSITLKLPVTWKQGDEIVIATTEMRFMKNENEVRKIASVSSDGLTVTLTEELEYEHVSMEQTLGGRTIQTRAEVGLLTRNVKVRGAINADFTSTVEGCDETWKPGQFATQSCFDGRFGNEEGSDQFGATVMIFGKEPNQDLVYGRIEYVEVTEAGQAFQLGRYPLHFHLVGNVNTSYVRGCAVHRTYNRAVTIHAANYLTVERNVIYNNMGHAIFTEDGNEQHNVIQYNLAVYTRTSASLLNVDVTPSSYWLVNPNNVVQHNAAAGGTHFGYWYRLERHPTGPSATSSYCQNNEVMGTFNNNTAHSFGRYGMWGFSMDGYFPRKRTCSGPDLVAQWHGLTVWRCDRGAEIVFGGQLQFHDFVALDNLHAGLEMVKVSGNYGVDDGPGIFNSLVVGWSALTPEGCTDQTSGIVAPKQSIFSIANTTFVNYNTGMCTALSGCSQCKPRQGGFTVQVTGLTFDNSPNKLKFQWEYETVWIDTDGSLTGTPENTVVPSMDILPYSSGQCQRDVTQFSINPEAPGSVCSNLKFVRFNVEGPNIEPPSLQAKTLLVSNSEGSVEVPYKVKRLTDEGWMGLLYTDDTYILKFNDSEQITNITYEASFRFLEPGDHLYIQHELIQTPDGFSTLNSEVNGSDSLPDPTTGNHGDYFWDNNTNTMTYLVSEKTSGRRRRTVFDERNPGVKRNIFYKVYRCQYEGCIPPTVPPVPTGRPDNVYRWSDKETWKDVPVGSGGHPTEDEYDFPVEGDRIIIPQGMWLLVDIDTPSLERVYVYGTLEFEDTMDHVFNSTIIYIQGGSVIAGMTESDPFTHNLNIVLRGSLDSTDPDNEDFPMPSGVPNVGWKAIGVFGQLALHGQLTGRTWMKLASTATAGQSQVTLTEPVDPSWQDKEVMITTTSKETHETEIRVVTSVSGSTLTLDSPLNFDHIAETHTLHSGQVEVTLAGEVGLLTRNIVIEGNKYPGFENKLGGRVIVSRLTQDGLDYEGFAKLDAVEFRNMGQLGFDDTDDPRFSLAFHSLGEMTTNYVKRCSFNVNFSPALGFFSTDSVMVEANVFYHTVGSGVIDEGSDNVYKDNLLVSMLFPGTYNGAQEDQNMDWYGSFNLNKATNPVLENNVVAGSEQAGIRTYGENCQNASLWLNNEIHSAIFGVLVWKKSGDADSPCKRVSNMYAWRIEDTAFFMMYPASLLLSDVTSVDNKLGTNQLVYRPTALSHEFEDKTATVRGSVFVGATPSHTCDFHQSTSSSILFLKKEKFWEGGKEDGNTGILFASFMSNVNMAPKHKFNELSSYPALHGSSYIEDVTFINFDSRENCSIDVALMTNQENDDAIHPIFTSDLTFVDTPEDNYVFIHYANLARVNPSDCVDMDCDGHKKVVVTDDDGTLLGSAQATLTSEAENEWDGDRSHGVGDYRIPIPLRQRSDGSAIHEADKFPNKGIVRDNSCTKMATWQGWKCTNLRHRMMIIESLDSDTEVRRLSPIGLIANPGTNGYVDLVNGPMDRGWCFGYTCQERISTFYTVVASNTVYEVAMTSTPPQVIRLHLLHADPSEAVVLRIYFPKLQRYDIYVDDVYVAPKNLDTSKLPAYQLLGEDAMYEPTLSDATGSNYLQRSEKLLHVVLRGGQIVDIKTTPMVILTTGLVVDSNNFFEGDVVQKIALLLGVAPENIRVLNVITEGSTGRRTKRETQEIKIEMEIASSPTSSLSSNTSNAEGGNVLTREQLDQSMANVVEYFQTGDSDKFNVSLDLVQVNLVEAINPPEEPGAKATQEEGSVIIDGGDLYSQTQQKEQEVALNKSLEVIVYDTPSSSMVVVGVPSVVVTYTLFGTSPAITVLNDNGDAVESLGHVSDPWQFTATLMGGDPAATLMGTRTVAYQDGYANFTDLFLDLPGNDYSISFNVTHPDSAPPLTVTLPQTFRAEAKNVTLIINLMDGALFTNVPFTLSFLLIDADSMEPVDISPLTVILLEQEMTLSLELMNAGEAVLDGSTSLSLFCTSMIEFNVTDLTINLPGNTYSIRASVDIQPAGWNFMIDTHTFAVFLNGTDPTITKKYIVKLKGRKKKLENNINEVKRLFEEKLESQVSDSVTWTFGDYIRNKKVRLEVEGLPSDVDMAMSTFCQSVSSSKFSVCLGNCRRKSKFFWIKRVKPDGKGKLGQQCKYKK</sequence>
<dbReference type="InterPro" id="IPR002909">
    <property type="entry name" value="IPT_dom"/>
</dbReference>
<evidence type="ECO:0000259" key="8">
    <source>
        <dbReference type="PROSITE" id="PS51484"/>
    </source>
</evidence>
<reference evidence="9" key="1">
    <citation type="submission" date="2023-10" db="EMBL/GenBank/DDBJ databases">
        <title>Genome assemblies of two species of porcelain crab, Petrolisthes cinctipes and Petrolisthes manimaculis (Anomura: Porcellanidae).</title>
        <authorList>
            <person name="Angst P."/>
        </authorList>
    </citation>
    <scope>NUCLEOTIDE SEQUENCE</scope>
    <source>
        <strain evidence="9">PB745_01</strain>
        <tissue evidence="9">Gill</tissue>
    </source>
</reference>
<accession>A0AAE1FXI6</accession>
<dbReference type="Pfam" id="PF10162">
    <property type="entry name" value="G8"/>
    <property type="match status" value="2"/>
</dbReference>
<protein>
    <recommendedName>
        <fullName evidence="8">G8 domain-containing protein</fullName>
    </recommendedName>
</protein>
<dbReference type="PANTHER" id="PTHR46769">
    <property type="entry name" value="POLYCYSTIC KIDNEY AND HEPATIC DISEASE 1 (AUTOSOMAL RECESSIVE)-LIKE 1"/>
    <property type="match status" value="1"/>
</dbReference>
<dbReference type="CDD" id="cd00102">
    <property type="entry name" value="IPT"/>
    <property type="match status" value="3"/>
</dbReference>
<dbReference type="InterPro" id="IPR014756">
    <property type="entry name" value="Ig_E-set"/>
</dbReference>
<dbReference type="Gene3D" id="2.60.40.10">
    <property type="entry name" value="Immunoglobulins"/>
    <property type="match status" value="11"/>
</dbReference>
<evidence type="ECO:0000256" key="3">
    <source>
        <dbReference type="ARBA" id="ARBA00022729"/>
    </source>
</evidence>
<evidence type="ECO:0000313" key="10">
    <source>
        <dbReference type="Proteomes" id="UP001286313"/>
    </source>
</evidence>
<dbReference type="InterPro" id="IPR055401">
    <property type="entry name" value="CEMIP_beta-hel_dom"/>
</dbReference>
<evidence type="ECO:0000256" key="4">
    <source>
        <dbReference type="ARBA" id="ARBA00023136"/>
    </source>
</evidence>
<dbReference type="InterPro" id="IPR052387">
    <property type="entry name" value="Fibrocystin"/>
</dbReference>
<feature type="chain" id="PRO_5042154652" description="G8 domain-containing protein" evidence="7">
    <location>
        <begin position="17"/>
        <end position="4411"/>
    </location>
</feature>
<dbReference type="SMART" id="SM00710">
    <property type="entry name" value="PbH1"/>
    <property type="match status" value="9"/>
</dbReference>
<evidence type="ECO:0000256" key="1">
    <source>
        <dbReference type="ARBA" id="ARBA00004370"/>
    </source>
</evidence>
<proteinExistence type="predicted"/>
<evidence type="ECO:0000256" key="2">
    <source>
        <dbReference type="ARBA" id="ARBA00022692"/>
    </source>
</evidence>
<dbReference type="Gene3D" id="2.160.20.10">
    <property type="entry name" value="Single-stranded right-handed beta-helix, Pectin lyase-like"/>
    <property type="match status" value="2"/>
</dbReference>
<keyword evidence="4" id="KW-0472">Membrane</keyword>
<feature type="domain" description="G8" evidence="8">
    <location>
        <begin position="2986"/>
        <end position="3129"/>
    </location>
</feature>
<organism evidence="9 10">
    <name type="scientific">Petrolisthes cinctipes</name>
    <name type="common">Flat porcelain crab</name>
    <dbReference type="NCBI Taxonomy" id="88211"/>
    <lineage>
        <taxon>Eukaryota</taxon>
        <taxon>Metazoa</taxon>
        <taxon>Ecdysozoa</taxon>
        <taxon>Arthropoda</taxon>
        <taxon>Crustacea</taxon>
        <taxon>Multicrustacea</taxon>
        <taxon>Malacostraca</taxon>
        <taxon>Eumalacostraca</taxon>
        <taxon>Eucarida</taxon>
        <taxon>Decapoda</taxon>
        <taxon>Pleocyemata</taxon>
        <taxon>Anomura</taxon>
        <taxon>Galatheoidea</taxon>
        <taxon>Porcellanidae</taxon>
        <taxon>Petrolisthes</taxon>
    </lineage>
</organism>
<comment type="caution">
    <text evidence="9">The sequence shown here is derived from an EMBL/GenBank/DDBJ whole genome shotgun (WGS) entry which is preliminary data.</text>
</comment>
<gene>
    <name evidence="9" type="ORF">Pcinc_015818</name>
</gene>
<evidence type="ECO:0000256" key="6">
    <source>
        <dbReference type="SAM" id="Coils"/>
    </source>
</evidence>
<dbReference type="InterPro" id="IPR006626">
    <property type="entry name" value="PbH1"/>
</dbReference>
<dbReference type="CDD" id="cd00603">
    <property type="entry name" value="IPT_PCSR"/>
    <property type="match status" value="6"/>
</dbReference>
<evidence type="ECO:0000256" key="7">
    <source>
        <dbReference type="SAM" id="SignalP"/>
    </source>
</evidence>
<dbReference type="SUPFAM" id="SSF49503">
    <property type="entry name" value="Cupredoxins"/>
    <property type="match status" value="1"/>
</dbReference>
<name>A0AAE1FXI6_PETCI</name>
<dbReference type="SUPFAM" id="SSF81296">
    <property type="entry name" value="E set domains"/>
    <property type="match status" value="10"/>
</dbReference>
<dbReference type="InterPro" id="IPR013783">
    <property type="entry name" value="Ig-like_fold"/>
</dbReference>
<feature type="coiled-coil region" evidence="6">
    <location>
        <begin position="1593"/>
        <end position="1627"/>
    </location>
</feature>